<dbReference type="EMBL" id="CP089281">
    <property type="protein sequence ID" value="USP82719.1"/>
    <property type="molecule type" value="Genomic_DNA"/>
</dbReference>
<dbReference type="Proteomes" id="UP001056012">
    <property type="component" value="Chromosome 8"/>
</dbReference>
<protein>
    <recommendedName>
        <fullName evidence="8">Rhodopsin domain-containing protein</fullName>
    </recommendedName>
</protein>
<dbReference type="InterPro" id="IPR052337">
    <property type="entry name" value="SAT4-like"/>
</dbReference>
<feature type="transmembrane region" description="Helical" evidence="7">
    <location>
        <begin position="167"/>
        <end position="190"/>
    </location>
</feature>
<feature type="region of interest" description="Disordered" evidence="6">
    <location>
        <begin position="318"/>
        <end position="347"/>
    </location>
</feature>
<organism evidence="9 10">
    <name type="scientific">Curvularia clavata</name>
    <dbReference type="NCBI Taxonomy" id="95742"/>
    <lineage>
        <taxon>Eukaryota</taxon>
        <taxon>Fungi</taxon>
        <taxon>Dikarya</taxon>
        <taxon>Ascomycota</taxon>
        <taxon>Pezizomycotina</taxon>
        <taxon>Dothideomycetes</taxon>
        <taxon>Pleosporomycetidae</taxon>
        <taxon>Pleosporales</taxon>
        <taxon>Pleosporineae</taxon>
        <taxon>Pleosporaceae</taxon>
        <taxon>Curvularia</taxon>
    </lineage>
</organism>
<dbReference type="OrthoDB" id="5398388at2759"/>
<keyword evidence="10" id="KW-1185">Reference proteome</keyword>
<keyword evidence="2 7" id="KW-0812">Transmembrane</keyword>
<feature type="domain" description="Rhodopsin" evidence="8">
    <location>
        <begin position="25"/>
        <end position="254"/>
    </location>
</feature>
<feature type="transmembrane region" description="Helical" evidence="7">
    <location>
        <begin position="6"/>
        <end position="25"/>
    </location>
</feature>
<comment type="subcellular location">
    <subcellularLocation>
        <location evidence="1">Membrane</location>
        <topology evidence="1">Multi-pass membrane protein</topology>
    </subcellularLocation>
</comment>
<sequence>MAPPGTVLVTSWYICLVLAAPLIVLRLRSRLKRHEKLGVDDVVFIAAIFVVLGFNATIAYMWNLGLADWKAGYHISRAQVAAIMRMVLPSKLLYVSAAWTIKFSVVLFYRIVAPPGSRIVVMCYIVLGSLVVSWCGVFFYTLFGCIPWDKYWAGDLQSECPAEFTVLSWWLLTGLNVSTNLVVVLFPIIMVMKLDSRLRDKVAIIFMFILGLVVIAASCMQAYYNIRNEMMLTATASMVELSAGLIGTSLLALGKTILGKNAFQVSTSPRRSLGLTSSHHQAHLNEMKLLEEYKTEKKTNTKRSLSVKRSVSIKRSMSFKRSLSTSRANSKGTDASRMSTASKDSSVLPGQFHIGFTMEEVNEDEEMPEEKGIGSITVCAALDDLTQHRRSHMMEEVKSPGVESWFER</sequence>
<accession>A0A9Q9DY85</accession>
<gene>
    <name evidence="9" type="ORF">yc1106_09993</name>
</gene>
<name>A0A9Q9DY85_CURCL</name>
<dbReference type="Pfam" id="PF20684">
    <property type="entry name" value="Fung_rhodopsin"/>
    <property type="match status" value="1"/>
</dbReference>
<keyword evidence="3 7" id="KW-1133">Transmembrane helix</keyword>
<feature type="transmembrane region" description="Helical" evidence="7">
    <location>
        <begin position="37"/>
        <end position="62"/>
    </location>
</feature>
<proteinExistence type="inferred from homology"/>
<dbReference type="AlphaFoldDB" id="A0A9Q9DY85"/>
<comment type="similarity">
    <text evidence="5">Belongs to the SAT4 family.</text>
</comment>
<feature type="compositionally biased region" description="Polar residues" evidence="6">
    <location>
        <begin position="318"/>
        <end position="345"/>
    </location>
</feature>
<evidence type="ECO:0000256" key="2">
    <source>
        <dbReference type="ARBA" id="ARBA00022692"/>
    </source>
</evidence>
<feature type="transmembrane region" description="Helical" evidence="7">
    <location>
        <begin position="202"/>
        <end position="224"/>
    </location>
</feature>
<reference evidence="9" key="1">
    <citation type="submission" date="2021-12" db="EMBL/GenBank/DDBJ databases">
        <title>Curvularia clavata genome.</title>
        <authorList>
            <person name="Cao Y."/>
        </authorList>
    </citation>
    <scope>NUCLEOTIDE SEQUENCE</scope>
    <source>
        <strain evidence="9">Yc1106</strain>
    </source>
</reference>
<evidence type="ECO:0000256" key="1">
    <source>
        <dbReference type="ARBA" id="ARBA00004141"/>
    </source>
</evidence>
<evidence type="ECO:0000259" key="8">
    <source>
        <dbReference type="Pfam" id="PF20684"/>
    </source>
</evidence>
<keyword evidence="4 7" id="KW-0472">Membrane</keyword>
<dbReference type="GO" id="GO:0016020">
    <property type="term" value="C:membrane"/>
    <property type="evidence" value="ECO:0007669"/>
    <property type="project" value="UniProtKB-SubCell"/>
</dbReference>
<dbReference type="PANTHER" id="PTHR33048:SF47">
    <property type="entry name" value="INTEGRAL MEMBRANE PROTEIN-RELATED"/>
    <property type="match status" value="1"/>
</dbReference>
<dbReference type="PANTHER" id="PTHR33048">
    <property type="entry name" value="PTH11-LIKE INTEGRAL MEMBRANE PROTEIN (AFU_ORTHOLOGUE AFUA_5G11245)"/>
    <property type="match status" value="1"/>
</dbReference>
<dbReference type="VEuPathDB" id="FungiDB:yc1106_09993"/>
<evidence type="ECO:0000313" key="9">
    <source>
        <dbReference type="EMBL" id="USP82719.1"/>
    </source>
</evidence>
<evidence type="ECO:0000256" key="3">
    <source>
        <dbReference type="ARBA" id="ARBA00022989"/>
    </source>
</evidence>
<evidence type="ECO:0000313" key="10">
    <source>
        <dbReference type="Proteomes" id="UP001056012"/>
    </source>
</evidence>
<evidence type="ECO:0000256" key="7">
    <source>
        <dbReference type="SAM" id="Phobius"/>
    </source>
</evidence>
<feature type="transmembrane region" description="Helical" evidence="7">
    <location>
        <begin position="92"/>
        <end position="112"/>
    </location>
</feature>
<evidence type="ECO:0000256" key="5">
    <source>
        <dbReference type="ARBA" id="ARBA00038359"/>
    </source>
</evidence>
<evidence type="ECO:0000256" key="6">
    <source>
        <dbReference type="SAM" id="MobiDB-lite"/>
    </source>
</evidence>
<dbReference type="InterPro" id="IPR049326">
    <property type="entry name" value="Rhodopsin_dom_fungi"/>
</dbReference>
<evidence type="ECO:0000256" key="4">
    <source>
        <dbReference type="ARBA" id="ARBA00023136"/>
    </source>
</evidence>
<feature type="transmembrane region" description="Helical" evidence="7">
    <location>
        <begin position="119"/>
        <end position="143"/>
    </location>
</feature>